<dbReference type="AlphaFoldDB" id="L8GH00"/>
<dbReference type="Gene3D" id="3.30.465.10">
    <property type="match status" value="1"/>
</dbReference>
<dbReference type="InterPro" id="IPR016169">
    <property type="entry name" value="FAD-bd_PCMH_sub2"/>
</dbReference>
<gene>
    <name evidence="7" type="ORF">ACA1_001540</name>
</gene>
<feature type="region of interest" description="Disordered" evidence="5">
    <location>
        <begin position="1"/>
        <end position="68"/>
    </location>
</feature>
<dbReference type="PANTHER" id="PTHR13878:SF53">
    <property type="entry name" value="CYTOKININ DEHYDROGENASE 6"/>
    <property type="match status" value="1"/>
</dbReference>
<dbReference type="EMBL" id="KB008120">
    <property type="protein sequence ID" value="ELR12262.1"/>
    <property type="molecule type" value="Genomic_DNA"/>
</dbReference>
<dbReference type="InterPro" id="IPR050432">
    <property type="entry name" value="FAD-linked_Oxidoreductases_BP"/>
</dbReference>
<organism evidence="7 8">
    <name type="scientific">Acanthamoeba castellanii (strain ATCC 30010 / Neff)</name>
    <dbReference type="NCBI Taxonomy" id="1257118"/>
    <lineage>
        <taxon>Eukaryota</taxon>
        <taxon>Amoebozoa</taxon>
        <taxon>Discosea</taxon>
        <taxon>Longamoebia</taxon>
        <taxon>Centramoebida</taxon>
        <taxon>Acanthamoebidae</taxon>
        <taxon>Acanthamoeba</taxon>
    </lineage>
</organism>
<evidence type="ECO:0000313" key="7">
    <source>
        <dbReference type="EMBL" id="ELR12262.1"/>
    </source>
</evidence>
<dbReference type="InterPro" id="IPR036318">
    <property type="entry name" value="FAD-bd_PCMH-like_sf"/>
</dbReference>
<dbReference type="OrthoDB" id="415825at2759"/>
<dbReference type="PANTHER" id="PTHR13878">
    <property type="entry name" value="GULONOLACTONE OXIDASE"/>
    <property type="match status" value="1"/>
</dbReference>
<dbReference type="SUPFAM" id="SSF56176">
    <property type="entry name" value="FAD-binding/transporter-associated domain-like"/>
    <property type="match status" value="1"/>
</dbReference>
<keyword evidence="4" id="KW-0560">Oxidoreductase</keyword>
<dbReference type="VEuPathDB" id="AmoebaDB:ACA1_001540"/>
<feature type="domain" description="FAD-binding PCMH-type" evidence="6">
    <location>
        <begin position="2"/>
        <end position="209"/>
    </location>
</feature>
<evidence type="ECO:0000256" key="5">
    <source>
        <dbReference type="SAM" id="MobiDB-lite"/>
    </source>
</evidence>
<dbReference type="GeneID" id="14912755"/>
<dbReference type="InterPro" id="IPR016166">
    <property type="entry name" value="FAD-bd_PCMH"/>
</dbReference>
<feature type="compositionally biased region" description="Low complexity" evidence="5">
    <location>
        <begin position="1"/>
        <end position="31"/>
    </location>
</feature>
<keyword evidence="2" id="KW-0285">Flavoprotein</keyword>
<reference evidence="7 8" key="1">
    <citation type="journal article" date="2013" name="Genome Biol.">
        <title>Genome of Acanthamoeba castellanii highlights extensive lateral gene transfer and early evolution of tyrosine kinase signaling.</title>
        <authorList>
            <person name="Clarke M."/>
            <person name="Lohan A.J."/>
            <person name="Liu B."/>
            <person name="Lagkouvardos I."/>
            <person name="Roy S."/>
            <person name="Zafar N."/>
            <person name="Bertelli C."/>
            <person name="Schilde C."/>
            <person name="Kianianmomeni A."/>
            <person name="Burglin T.R."/>
            <person name="Frech C."/>
            <person name="Turcotte B."/>
            <person name="Kopec K.O."/>
            <person name="Synnott J.M."/>
            <person name="Choo C."/>
            <person name="Paponov I."/>
            <person name="Finkler A."/>
            <person name="Soon Heng Tan C."/>
            <person name="Hutchins A.P."/>
            <person name="Weinmeier T."/>
            <person name="Rattei T."/>
            <person name="Chu J.S."/>
            <person name="Gimenez G."/>
            <person name="Irimia M."/>
            <person name="Rigden D.J."/>
            <person name="Fitzpatrick D.A."/>
            <person name="Lorenzo-Morales J."/>
            <person name="Bateman A."/>
            <person name="Chiu C.H."/>
            <person name="Tang P."/>
            <person name="Hegemann P."/>
            <person name="Fromm H."/>
            <person name="Raoult D."/>
            <person name="Greub G."/>
            <person name="Miranda-Saavedra D."/>
            <person name="Chen N."/>
            <person name="Nash P."/>
            <person name="Ginger M.L."/>
            <person name="Horn M."/>
            <person name="Schaap P."/>
            <person name="Caler L."/>
            <person name="Loftus B."/>
        </authorList>
    </citation>
    <scope>NUCLEOTIDE SEQUENCE [LARGE SCALE GENOMIC DNA]</scope>
    <source>
        <strain evidence="7 8">Neff</strain>
    </source>
</reference>
<comment type="similarity">
    <text evidence="1">Belongs to the oxygen-dependent FAD-linked oxidoreductase family.</text>
</comment>
<dbReference type="GO" id="GO:0016491">
    <property type="term" value="F:oxidoreductase activity"/>
    <property type="evidence" value="ECO:0007669"/>
    <property type="project" value="UniProtKB-KW"/>
</dbReference>
<dbReference type="KEGG" id="acan:ACA1_001540"/>
<dbReference type="PROSITE" id="PS51387">
    <property type="entry name" value="FAD_PCMH"/>
    <property type="match status" value="1"/>
</dbReference>
<evidence type="ECO:0000256" key="1">
    <source>
        <dbReference type="ARBA" id="ARBA00005466"/>
    </source>
</evidence>
<evidence type="ECO:0000256" key="2">
    <source>
        <dbReference type="ARBA" id="ARBA00022630"/>
    </source>
</evidence>
<dbReference type="InterPro" id="IPR016164">
    <property type="entry name" value="FAD-linked_Oxase-like_C"/>
</dbReference>
<keyword evidence="3" id="KW-0274">FAD</keyword>
<dbReference type="STRING" id="1257118.L8GH00"/>
<accession>L8GH00</accession>
<dbReference type="InterPro" id="IPR006094">
    <property type="entry name" value="Oxid_FAD_bind_N"/>
</dbReference>
<evidence type="ECO:0000259" key="6">
    <source>
        <dbReference type="PROSITE" id="PS51387"/>
    </source>
</evidence>
<dbReference type="RefSeq" id="XP_004334275.1">
    <property type="nucleotide sequence ID" value="XM_004334227.1"/>
</dbReference>
<name>L8GH00_ACACF</name>
<dbReference type="GO" id="GO:0071949">
    <property type="term" value="F:FAD binding"/>
    <property type="evidence" value="ECO:0007669"/>
    <property type="project" value="InterPro"/>
</dbReference>
<proteinExistence type="inferred from homology"/>
<dbReference type="Pfam" id="PF01565">
    <property type="entry name" value="FAD_binding_4"/>
    <property type="match status" value="1"/>
</dbReference>
<protein>
    <submittedName>
        <fullName evidence="7">FAD binding domain containing protein</fullName>
    </submittedName>
</protein>
<sequence>MFSSSSSSSSRSSSRQDLSSAPSSPSLSTSPPSSPAVAAKKPKRQYSEATWPDPTAPPHASPQVDDVSRLNATDVERVFEVRTPADIKAILRCAAAEGRQVSLVSAGTGAHWTDLIHYLNQFGLSPRTMQSYSSFSVGGTVSVNAHGITTDHCLAESIVSFTLITADAREVVCSRTAEADDARELFSLAIGGYGLFGIITEDFGRVYRSLLAADPDKGGDVDIKMARLDITNLEHIELYVFRRASPVQTVSPLDLKPREMSLSSRLIYKWLAPTLQELRFTVERTLGTAFDWSQTNERNALMYESAVPLARLYSPLLHIDDTFILQEYFVPQKSFLRWVEQAKPIYRRIAQHSLVSLLNTTIRFVHHDTETALAYSRSPEGVYAFVLYYRIRRTAEADEALRRFHEELTEVTLSVRGTFYLPYRHHYSFEQLEQAYGRDTLLSFLERKEKYDPGCLFSSLWLRKYGSAYASDAYRQLILSSKSASRAAASSLLTSAGKVDASFEMPLVSERRTDSYRRLFHNALLRRQFLEEFLVHVFNIEDPSTLFRLISQAVWEPDNVTDLDVYAHLQAALATYAPHLLLTISSQTSLGLTGGRL</sequence>
<dbReference type="SUPFAM" id="SSF55103">
    <property type="entry name" value="FAD-linked oxidases, C-terminal domain"/>
    <property type="match status" value="1"/>
</dbReference>
<evidence type="ECO:0000256" key="4">
    <source>
        <dbReference type="ARBA" id="ARBA00023002"/>
    </source>
</evidence>
<evidence type="ECO:0000313" key="8">
    <source>
        <dbReference type="Proteomes" id="UP000011083"/>
    </source>
</evidence>
<evidence type="ECO:0000256" key="3">
    <source>
        <dbReference type="ARBA" id="ARBA00022827"/>
    </source>
</evidence>
<keyword evidence="8" id="KW-1185">Reference proteome</keyword>
<dbReference type="Proteomes" id="UP000011083">
    <property type="component" value="Unassembled WGS sequence"/>
</dbReference>